<dbReference type="AlphaFoldDB" id="A0A2R6Y0H8"/>
<sequence length="57" mass="6241">MLHDLSQLHAVAVELGGEAYLTRTELVRQAYEAFKAVGLRPPARVQPMPRPETTPAG</sequence>
<name>A0A2R6Y0H8_9BACL</name>
<reference evidence="2" key="1">
    <citation type="journal article" date="2018" name="Sci. Rep.">
        <title>Lignite coal burning seam in the remote Altai Mountains harbors a hydrogen-driven thermophilic microbial community.</title>
        <authorList>
            <person name="Kadnikov V.V."/>
            <person name="Mardanov A.V."/>
            <person name="Ivasenko D.A."/>
            <person name="Antsiferov D.V."/>
            <person name="Beletsky A.V."/>
            <person name="Karnachuk O.V."/>
            <person name="Ravin N.V."/>
        </authorList>
    </citation>
    <scope>NUCLEOTIDE SEQUENCE [LARGE SCALE GENOMIC DNA]</scope>
</reference>
<organism evidence="1 2">
    <name type="scientific">Candidatus Carbonibacillus altaicus</name>
    <dbReference type="NCBI Taxonomy" id="2163959"/>
    <lineage>
        <taxon>Bacteria</taxon>
        <taxon>Bacillati</taxon>
        <taxon>Bacillota</taxon>
        <taxon>Bacilli</taxon>
        <taxon>Bacillales</taxon>
        <taxon>Candidatus Carbonibacillus</taxon>
    </lineage>
</organism>
<dbReference type="Proteomes" id="UP000244338">
    <property type="component" value="Unassembled WGS sequence"/>
</dbReference>
<comment type="caution">
    <text evidence="1">The sequence shown here is derived from an EMBL/GenBank/DDBJ whole genome shotgun (WGS) entry which is preliminary data.</text>
</comment>
<dbReference type="EMBL" id="PEBX01000041">
    <property type="protein sequence ID" value="PTQ56173.1"/>
    <property type="molecule type" value="Genomic_DNA"/>
</dbReference>
<proteinExistence type="predicted"/>
<gene>
    <name evidence="1" type="ORF">BSOLF_0745</name>
</gene>
<protein>
    <submittedName>
        <fullName evidence="1">Mobile element protein</fullName>
    </submittedName>
</protein>
<evidence type="ECO:0000313" key="2">
    <source>
        <dbReference type="Proteomes" id="UP000244338"/>
    </source>
</evidence>
<accession>A0A2R6Y0H8</accession>
<evidence type="ECO:0000313" key="1">
    <source>
        <dbReference type="EMBL" id="PTQ56173.1"/>
    </source>
</evidence>